<dbReference type="Proteomes" id="UP000218824">
    <property type="component" value="Chromosome"/>
</dbReference>
<dbReference type="Pfam" id="PF06094">
    <property type="entry name" value="GGACT"/>
    <property type="match status" value="1"/>
</dbReference>
<dbReference type="SUPFAM" id="SSF110857">
    <property type="entry name" value="Gamma-glutamyl cyclotransferase-like"/>
    <property type="match status" value="1"/>
</dbReference>
<sequence length="153" mass="16385">MRELSANELAGLARLNDLRAQAAAGAQVDELEAQFARAHAADHRLAVYGTLAPGQPNHHHLSDVAGEWIGGGAVTGTLEALGWGADMGFPALRWSPEGAEVAVELFVSKELPAHWPRLDEFEGEQYLRMLVPVRFADGRVEVANLYAAHPAAG</sequence>
<proteinExistence type="predicted"/>
<organism evidence="2 3">
    <name type="scientific">Lysobacter enzymogenes</name>
    <dbReference type="NCBI Taxonomy" id="69"/>
    <lineage>
        <taxon>Bacteria</taxon>
        <taxon>Pseudomonadati</taxon>
        <taxon>Pseudomonadota</taxon>
        <taxon>Gammaproteobacteria</taxon>
        <taxon>Lysobacterales</taxon>
        <taxon>Lysobacteraceae</taxon>
        <taxon>Lysobacter</taxon>
    </lineage>
</organism>
<dbReference type="InterPro" id="IPR036568">
    <property type="entry name" value="GGCT-like_sf"/>
</dbReference>
<evidence type="ECO:0000313" key="3">
    <source>
        <dbReference type="Proteomes" id="UP000218824"/>
    </source>
</evidence>
<name>A0AAU9AHC6_LYSEN</name>
<evidence type="ECO:0000259" key="1">
    <source>
        <dbReference type="Pfam" id="PF06094"/>
    </source>
</evidence>
<evidence type="ECO:0000313" key="2">
    <source>
        <dbReference type="EMBL" id="BAV98121.1"/>
    </source>
</evidence>
<dbReference type="KEGG" id="lem:LEN_2634"/>
<gene>
    <name evidence="2" type="ORF">LEN_2634</name>
</gene>
<dbReference type="RefSeq" id="WP_096378650.1">
    <property type="nucleotide sequence ID" value="NZ_AP014940.1"/>
</dbReference>
<feature type="domain" description="Gamma-glutamylcyclotransferase AIG2-like" evidence="1">
    <location>
        <begin position="46"/>
        <end position="149"/>
    </location>
</feature>
<dbReference type="Gene3D" id="3.10.490.10">
    <property type="entry name" value="Gamma-glutamyl cyclotransferase-like"/>
    <property type="match status" value="1"/>
</dbReference>
<dbReference type="EMBL" id="AP014940">
    <property type="protein sequence ID" value="BAV98121.1"/>
    <property type="molecule type" value="Genomic_DNA"/>
</dbReference>
<dbReference type="AlphaFoldDB" id="A0AAU9AHC6"/>
<dbReference type="InterPro" id="IPR009288">
    <property type="entry name" value="AIG2-like_dom"/>
</dbReference>
<protein>
    <recommendedName>
        <fullName evidence="1">Gamma-glutamylcyclotransferase AIG2-like domain-containing protein</fullName>
    </recommendedName>
</protein>
<dbReference type="GeneID" id="83064479"/>
<dbReference type="InterPro" id="IPR013024">
    <property type="entry name" value="GGCT-like"/>
</dbReference>
<dbReference type="CDD" id="cd06661">
    <property type="entry name" value="GGCT_like"/>
    <property type="match status" value="1"/>
</dbReference>
<reference evidence="2 3" key="1">
    <citation type="journal article" date="2017" name="DNA Res.">
        <title>Complete genome sequence and expression profile of the commercial lytic enzyme producer Lysobacter enzymogenes M497-1.</title>
        <authorList>
            <person name="Takami H."/>
            <person name="Toyoda A."/>
            <person name="Uchiyama I."/>
            <person name="Itoh T."/>
            <person name="Takaki Y."/>
            <person name="Arai W."/>
            <person name="Nishi S."/>
            <person name="Kawai M."/>
            <person name="Shinya K."/>
            <person name="Ikeda H."/>
        </authorList>
    </citation>
    <scope>NUCLEOTIDE SEQUENCE [LARGE SCALE GENOMIC DNA]</scope>
    <source>
        <strain evidence="2 3">M497-1</strain>
    </source>
</reference>
<accession>A0AAU9AHC6</accession>